<keyword evidence="2" id="KW-1185">Reference proteome</keyword>
<evidence type="ECO:0000313" key="2">
    <source>
        <dbReference type="Proteomes" id="UP000195442"/>
    </source>
</evidence>
<gene>
    <name evidence="1" type="ORF">CRENPOLYSF2_1500005</name>
</gene>
<reference evidence="2" key="1">
    <citation type="submission" date="2017-02" db="EMBL/GenBank/DDBJ databases">
        <authorList>
            <person name="Daims H."/>
        </authorList>
    </citation>
    <scope>NUCLEOTIDE SEQUENCE [LARGE SCALE GENOMIC DNA]</scope>
</reference>
<evidence type="ECO:0000313" key="1">
    <source>
        <dbReference type="EMBL" id="SJM90153.1"/>
    </source>
</evidence>
<dbReference type="CDD" id="cd18702">
    <property type="entry name" value="PIN_VapC_like"/>
    <property type="match status" value="1"/>
</dbReference>
<dbReference type="OrthoDB" id="8617452at2"/>
<dbReference type="RefSeq" id="WP_087145973.1">
    <property type="nucleotide sequence ID" value="NZ_FUKJ01000058.1"/>
</dbReference>
<name>A0A1R4H1P7_9GAMM</name>
<protein>
    <recommendedName>
        <fullName evidence="3">PIN domain-containing protein</fullName>
    </recommendedName>
</protein>
<dbReference type="AlphaFoldDB" id="A0A1R4H1P7"/>
<dbReference type="EMBL" id="FUKJ01000058">
    <property type="protein sequence ID" value="SJM90153.1"/>
    <property type="molecule type" value="Genomic_DNA"/>
</dbReference>
<organism evidence="1 2">
    <name type="scientific">Crenothrix polyspora</name>
    <dbReference type="NCBI Taxonomy" id="360316"/>
    <lineage>
        <taxon>Bacteria</taxon>
        <taxon>Pseudomonadati</taxon>
        <taxon>Pseudomonadota</taxon>
        <taxon>Gammaproteobacteria</taxon>
        <taxon>Methylococcales</taxon>
        <taxon>Crenotrichaceae</taxon>
        <taxon>Crenothrix</taxon>
    </lineage>
</organism>
<dbReference type="Proteomes" id="UP000195442">
    <property type="component" value="Unassembled WGS sequence"/>
</dbReference>
<dbReference type="InterPro" id="IPR059192">
    <property type="entry name" value="PIN_19"/>
</dbReference>
<accession>A0A1R4H1P7</accession>
<evidence type="ECO:0008006" key="3">
    <source>
        <dbReference type="Google" id="ProtNLM"/>
    </source>
</evidence>
<proteinExistence type="predicted"/>
<sequence length="154" mass="17141">MKTSRILLDTNLLILFVVGTASRQYIGKHKKLTAFTVEDYGELVRIIATATEVLVTPNTLTETSNLAAYIGEPARSEVFHVLRTIINNTQETHLPSRVAANRKEFIRLGLTDAVLIEAGTQDTIVLTTDLDLYLAVMAKGAQAINFNHLRNRYL</sequence>